<comment type="function">
    <text evidence="7">Specifically dimethylates two adjacent adenosines (A1518 and A1519) in the loop of a conserved hairpin near the 3'-end of 16S rRNA in the 30S particle. May play a critical role in biogenesis of 30S subunits.</text>
</comment>
<evidence type="ECO:0000256" key="7">
    <source>
        <dbReference type="HAMAP-Rule" id="MF_00607"/>
    </source>
</evidence>
<evidence type="ECO:0000256" key="2">
    <source>
        <dbReference type="ARBA" id="ARBA00022552"/>
    </source>
</evidence>
<comment type="subcellular location">
    <subcellularLocation>
        <location evidence="7">Cytoplasm</location>
    </subcellularLocation>
</comment>
<dbReference type="GO" id="GO:0052908">
    <property type="term" value="F:16S rRNA (adenine(1518)-N(6)/adenine(1519)-N(6))-dimethyltransferase activity"/>
    <property type="evidence" value="ECO:0007669"/>
    <property type="project" value="UniProtKB-EC"/>
</dbReference>
<dbReference type="InterPro" id="IPR029063">
    <property type="entry name" value="SAM-dependent_MTases_sf"/>
</dbReference>
<sequence>MKFFAKKSLGQNFLASPQAVSDIARAAEIVAGENIIEIGPGTGTLTEALLKAGASLIAYEKDDRLQEMLSQKFSKEISDGKFSLVHKDILEVNENEFTAPYKVVANIPYYITGAILRMFLEAKEKPSLMVLMVQKEVADRIVAHDGKESILSISVKAYGTPVIIRKVGKGSFRPAPTVDSAVIRIENIKNLFTSRDEEKRFFEIVRAGFAQKRKKLSRNLESVSTKDKINDAFKALNLGDNTRAEDLPAPIWIELSKKLN</sequence>
<dbReference type="SUPFAM" id="SSF53335">
    <property type="entry name" value="S-adenosyl-L-methionine-dependent methyltransferases"/>
    <property type="match status" value="1"/>
</dbReference>
<evidence type="ECO:0000313" key="11">
    <source>
        <dbReference type="Proteomes" id="UP000228700"/>
    </source>
</evidence>
<dbReference type="PANTHER" id="PTHR11727">
    <property type="entry name" value="DIMETHYLADENOSINE TRANSFERASE"/>
    <property type="match status" value="1"/>
</dbReference>
<dbReference type="InterPro" id="IPR001737">
    <property type="entry name" value="KsgA/Erm"/>
</dbReference>
<protein>
    <recommendedName>
        <fullName evidence="7">Ribosomal RNA small subunit methyltransferase A</fullName>
        <ecNumber evidence="7">2.1.1.182</ecNumber>
    </recommendedName>
    <alternativeName>
        <fullName evidence="7">16S rRNA (adenine(1518)-N(6)/adenine(1519)-N(6))-dimethyltransferase</fullName>
    </alternativeName>
    <alternativeName>
        <fullName evidence="7">16S rRNA dimethyladenosine transferase</fullName>
    </alternativeName>
    <alternativeName>
        <fullName evidence="7">16S rRNA dimethylase</fullName>
    </alternativeName>
    <alternativeName>
        <fullName evidence="7">S-adenosylmethionine-6-N', N'-adenosyl(rRNA) dimethyltransferase</fullName>
    </alternativeName>
</protein>
<name>A0A2M8LD06_9BACT</name>
<keyword evidence="4 7" id="KW-0808">Transferase</keyword>
<dbReference type="InterPro" id="IPR011530">
    <property type="entry name" value="rRNA_adenine_dimethylase"/>
</dbReference>
<dbReference type="PROSITE" id="PS51689">
    <property type="entry name" value="SAM_RNA_A_N6_MT"/>
    <property type="match status" value="1"/>
</dbReference>
<evidence type="ECO:0000259" key="9">
    <source>
        <dbReference type="SMART" id="SM00650"/>
    </source>
</evidence>
<feature type="binding site" evidence="7 8">
    <location>
        <position position="106"/>
    </location>
    <ligand>
        <name>S-adenosyl-L-methionine</name>
        <dbReference type="ChEBI" id="CHEBI:59789"/>
    </ligand>
</feature>
<dbReference type="GO" id="GO:0003723">
    <property type="term" value="F:RNA binding"/>
    <property type="evidence" value="ECO:0007669"/>
    <property type="project" value="UniProtKB-UniRule"/>
</dbReference>
<evidence type="ECO:0000256" key="4">
    <source>
        <dbReference type="ARBA" id="ARBA00022679"/>
    </source>
</evidence>
<dbReference type="CDD" id="cd02440">
    <property type="entry name" value="AdoMet_MTases"/>
    <property type="match status" value="1"/>
</dbReference>
<dbReference type="Gene3D" id="3.40.50.150">
    <property type="entry name" value="Vaccinia Virus protein VP39"/>
    <property type="match status" value="1"/>
</dbReference>
<accession>A0A2M8LD06</accession>
<dbReference type="AlphaFoldDB" id="A0A2M8LD06"/>
<keyword evidence="5 7" id="KW-0949">S-adenosyl-L-methionine</keyword>
<dbReference type="Gene3D" id="1.10.8.100">
    <property type="entry name" value="Ribosomal RNA adenine dimethylase-like, domain 2"/>
    <property type="match status" value="1"/>
</dbReference>
<comment type="catalytic activity">
    <reaction evidence="7">
        <text>adenosine(1518)/adenosine(1519) in 16S rRNA + 4 S-adenosyl-L-methionine = N(6)-dimethyladenosine(1518)/N(6)-dimethyladenosine(1519) in 16S rRNA + 4 S-adenosyl-L-homocysteine + 4 H(+)</text>
        <dbReference type="Rhea" id="RHEA:19609"/>
        <dbReference type="Rhea" id="RHEA-COMP:10232"/>
        <dbReference type="Rhea" id="RHEA-COMP:10233"/>
        <dbReference type="ChEBI" id="CHEBI:15378"/>
        <dbReference type="ChEBI" id="CHEBI:57856"/>
        <dbReference type="ChEBI" id="CHEBI:59789"/>
        <dbReference type="ChEBI" id="CHEBI:74411"/>
        <dbReference type="ChEBI" id="CHEBI:74493"/>
        <dbReference type="EC" id="2.1.1.182"/>
    </reaction>
</comment>
<feature type="binding site" evidence="7 8">
    <location>
        <position position="14"/>
    </location>
    <ligand>
        <name>S-adenosyl-L-methionine</name>
        <dbReference type="ChEBI" id="CHEBI:59789"/>
    </ligand>
</feature>
<keyword evidence="1 7" id="KW-0963">Cytoplasm</keyword>
<keyword evidence="2 7" id="KW-0698">rRNA processing</keyword>
<feature type="binding site" evidence="7 8">
    <location>
        <position position="88"/>
    </location>
    <ligand>
        <name>S-adenosyl-L-methionine</name>
        <dbReference type="ChEBI" id="CHEBI:59789"/>
    </ligand>
</feature>
<comment type="caution">
    <text evidence="10">The sequence shown here is derived from an EMBL/GenBank/DDBJ whole genome shotgun (WGS) entry which is preliminary data.</text>
</comment>
<evidence type="ECO:0000256" key="8">
    <source>
        <dbReference type="PROSITE-ProRule" id="PRU01026"/>
    </source>
</evidence>
<gene>
    <name evidence="7 10" type="primary">rsmA</name>
    <name evidence="7" type="synonym">ksgA</name>
    <name evidence="10" type="ORF">COV01_00620</name>
</gene>
<feature type="binding site" evidence="7 8">
    <location>
        <position position="60"/>
    </location>
    <ligand>
        <name>S-adenosyl-L-methionine</name>
        <dbReference type="ChEBI" id="CHEBI:59789"/>
    </ligand>
</feature>
<dbReference type="Proteomes" id="UP000228700">
    <property type="component" value="Unassembled WGS sequence"/>
</dbReference>
<dbReference type="PROSITE" id="PS01131">
    <property type="entry name" value="RRNA_A_DIMETH"/>
    <property type="match status" value="1"/>
</dbReference>
<dbReference type="InterPro" id="IPR020596">
    <property type="entry name" value="rRNA_Ade_Mease_Trfase_CS"/>
</dbReference>
<dbReference type="PANTHER" id="PTHR11727:SF7">
    <property type="entry name" value="DIMETHYLADENOSINE TRANSFERASE-RELATED"/>
    <property type="match status" value="1"/>
</dbReference>
<reference evidence="11" key="1">
    <citation type="submission" date="2017-09" db="EMBL/GenBank/DDBJ databases">
        <title>Depth-based differentiation of microbial function through sediment-hosted aquifers and enrichment of novel symbionts in the deep terrestrial subsurface.</title>
        <authorList>
            <person name="Probst A.J."/>
            <person name="Ladd B."/>
            <person name="Jarett J.K."/>
            <person name="Geller-Mcgrath D.E."/>
            <person name="Sieber C.M.K."/>
            <person name="Emerson J.B."/>
            <person name="Anantharaman K."/>
            <person name="Thomas B.C."/>
            <person name="Malmstrom R."/>
            <person name="Stieglmeier M."/>
            <person name="Klingl A."/>
            <person name="Woyke T."/>
            <person name="Ryan C.M."/>
            <person name="Banfield J.F."/>
        </authorList>
    </citation>
    <scope>NUCLEOTIDE SEQUENCE [LARGE SCALE GENOMIC DNA]</scope>
</reference>
<comment type="similarity">
    <text evidence="7">Belongs to the class I-like SAM-binding methyltransferase superfamily. rRNA adenine N(6)-methyltransferase family. RsmA subfamily.</text>
</comment>
<organism evidence="10 11">
    <name type="scientific">Candidatus Taylorbacteria bacterium CG10_big_fil_rev_8_21_14_0_10_41_48</name>
    <dbReference type="NCBI Taxonomy" id="1975024"/>
    <lineage>
        <taxon>Bacteria</taxon>
        <taxon>Candidatus Tayloriibacteriota</taxon>
    </lineage>
</organism>
<dbReference type="GO" id="GO:0005829">
    <property type="term" value="C:cytosol"/>
    <property type="evidence" value="ECO:0007669"/>
    <property type="project" value="TreeGrafter"/>
</dbReference>
<dbReference type="InterPro" id="IPR023165">
    <property type="entry name" value="rRNA_Ade_diMease-like_C"/>
</dbReference>
<keyword evidence="3 7" id="KW-0489">Methyltransferase</keyword>
<feature type="domain" description="Ribosomal RNA adenine methylase transferase N-terminal" evidence="9">
    <location>
        <begin position="19"/>
        <end position="189"/>
    </location>
</feature>
<feature type="binding site" evidence="7 8">
    <location>
        <position position="12"/>
    </location>
    <ligand>
        <name>S-adenosyl-L-methionine</name>
        <dbReference type="ChEBI" id="CHEBI:59789"/>
    </ligand>
</feature>
<proteinExistence type="inferred from homology"/>
<feature type="binding site" evidence="7 8">
    <location>
        <position position="39"/>
    </location>
    <ligand>
        <name>S-adenosyl-L-methionine</name>
        <dbReference type="ChEBI" id="CHEBI:59789"/>
    </ligand>
</feature>
<dbReference type="InterPro" id="IPR020598">
    <property type="entry name" value="rRNA_Ade_methylase_Trfase_N"/>
</dbReference>
<dbReference type="Pfam" id="PF00398">
    <property type="entry name" value="RrnaAD"/>
    <property type="match status" value="1"/>
</dbReference>
<keyword evidence="6 7" id="KW-0694">RNA-binding</keyword>
<evidence type="ECO:0000256" key="3">
    <source>
        <dbReference type="ARBA" id="ARBA00022603"/>
    </source>
</evidence>
<dbReference type="EC" id="2.1.1.182" evidence="7"/>
<evidence type="ECO:0000313" key="10">
    <source>
        <dbReference type="EMBL" id="PJE74523.1"/>
    </source>
</evidence>
<evidence type="ECO:0000256" key="1">
    <source>
        <dbReference type="ARBA" id="ARBA00022490"/>
    </source>
</evidence>
<evidence type="ECO:0000256" key="5">
    <source>
        <dbReference type="ARBA" id="ARBA00022691"/>
    </source>
</evidence>
<dbReference type="NCBIfam" id="TIGR00755">
    <property type="entry name" value="ksgA"/>
    <property type="match status" value="1"/>
</dbReference>
<evidence type="ECO:0000256" key="6">
    <source>
        <dbReference type="ARBA" id="ARBA00022884"/>
    </source>
</evidence>
<dbReference type="EMBL" id="PFEQ01000001">
    <property type="protein sequence ID" value="PJE74523.1"/>
    <property type="molecule type" value="Genomic_DNA"/>
</dbReference>
<dbReference type="SMART" id="SM00650">
    <property type="entry name" value="rADc"/>
    <property type="match status" value="1"/>
</dbReference>
<dbReference type="HAMAP" id="MF_00607">
    <property type="entry name" value="16SrRNA_methyltr_A"/>
    <property type="match status" value="1"/>
</dbReference>